<feature type="domain" description="HNH nuclease" evidence="1">
    <location>
        <begin position="219"/>
        <end position="271"/>
    </location>
</feature>
<evidence type="ECO:0000313" key="2">
    <source>
        <dbReference type="EMBL" id="STX10205.1"/>
    </source>
</evidence>
<dbReference type="Gene3D" id="1.10.30.50">
    <property type="match status" value="1"/>
</dbReference>
<comment type="caution">
    <text evidence="2">The sequence shown here is derived from an EMBL/GenBank/DDBJ whole genome shotgun (WGS) entry which is preliminary data.</text>
</comment>
<evidence type="ECO:0000259" key="1">
    <source>
        <dbReference type="SMART" id="SM00507"/>
    </source>
</evidence>
<keyword evidence="3" id="KW-0378">Hydrolase</keyword>
<dbReference type="EMBL" id="UGNP01000001">
    <property type="protein sequence ID" value="STX10205.1"/>
    <property type="molecule type" value="Genomic_DNA"/>
</dbReference>
<evidence type="ECO:0000313" key="5">
    <source>
        <dbReference type="Proteomes" id="UP000294641"/>
    </source>
</evidence>
<protein>
    <submittedName>
        <fullName evidence="3">HNH endonuclease</fullName>
    </submittedName>
    <submittedName>
        <fullName evidence="2">Uncharacterized protein conserved in bacteria</fullName>
    </submittedName>
</protein>
<dbReference type="InterPro" id="IPR003615">
    <property type="entry name" value="HNH_nuc"/>
</dbReference>
<sequence>MEKEEKVRYSRLKIGERKEGFLKEDQIWQHIHSFFYHGKNSSTYKFGFFKALLETVSDVNVHNELTFDQVFRPFTKIYWNLVVHHKLWQSNNTNRMASVQRVIEEFHQKYEIPDEWNFDRIETAQQDQLIRKVKQAGKINVIGAMFGDFDESIYSFNIKEEKITMNELYVDFFLKFKRILKDINNYQLAMFLEKYNEAEKVSNLLSTVELVSQRKSLKEFENILRQAGVHSCFYCGKELKNNAHVDHFIPWSYIQNDRLWNFVLACQSCNSKKSNKLAPQEAVDRIIARNELMVCEEKYSSYFTNYDEEKILTSYRYSEANGFKHL</sequence>
<dbReference type="EMBL" id="SNZG01000001">
    <property type="protein sequence ID" value="TDR44189.1"/>
    <property type="molecule type" value="Genomic_DNA"/>
</dbReference>
<dbReference type="GO" id="GO:0004519">
    <property type="term" value="F:endonuclease activity"/>
    <property type="evidence" value="ECO:0007669"/>
    <property type="project" value="UniProtKB-KW"/>
</dbReference>
<proteinExistence type="predicted"/>
<dbReference type="RefSeq" id="WP_109348222.1">
    <property type="nucleotide sequence ID" value="NZ_BJUE01000016.1"/>
</dbReference>
<accession>A0A8B4QC12</accession>
<dbReference type="Proteomes" id="UP000294641">
    <property type="component" value="Unassembled WGS sequence"/>
</dbReference>
<dbReference type="Proteomes" id="UP000254330">
    <property type="component" value="Unassembled WGS sequence"/>
</dbReference>
<dbReference type="SMART" id="SM00507">
    <property type="entry name" value="HNHc"/>
    <property type="match status" value="1"/>
</dbReference>
<dbReference type="CDD" id="cd00085">
    <property type="entry name" value="HNHc"/>
    <property type="match status" value="1"/>
</dbReference>
<reference evidence="3 5" key="2">
    <citation type="submission" date="2019-03" db="EMBL/GenBank/DDBJ databases">
        <title>Genomic Encyclopedia of Type Strains, Phase IV (KMG-IV): sequencing the most valuable type-strain genomes for metagenomic binning, comparative biology and taxonomic classification.</title>
        <authorList>
            <person name="Goeker M."/>
        </authorList>
    </citation>
    <scope>NUCLEOTIDE SEQUENCE [LARGE SCALE GENOMIC DNA]</scope>
    <source>
        <strain evidence="3 5">DSM 20580</strain>
    </source>
</reference>
<organism evidence="2 4">
    <name type="scientific">Kurthia zopfii</name>
    <dbReference type="NCBI Taxonomy" id="1650"/>
    <lineage>
        <taxon>Bacteria</taxon>
        <taxon>Bacillati</taxon>
        <taxon>Bacillota</taxon>
        <taxon>Bacilli</taxon>
        <taxon>Bacillales</taxon>
        <taxon>Caryophanaceae</taxon>
        <taxon>Kurthia</taxon>
    </lineage>
</organism>
<dbReference type="Pfam" id="PF13395">
    <property type="entry name" value="HNH_4"/>
    <property type="match status" value="1"/>
</dbReference>
<gene>
    <name evidence="3" type="ORF">DFR61_10125</name>
    <name evidence="2" type="ORF">NCTC10597_01920</name>
</gene>
<evidence type="ECO:0000313" key="4">
    <source>
        <dbReference type="Proteomes" id="UP000254330"/>
    </source>
</evidence>
<keyword evidence="5" id="KW-1185">Reference proteome</keyword>
<dbReference type="AlphaFoldDB" id="A0A8B4QC12"/>
<evidence type="ECO:0000313" key="3">
    <source>
        <dbReference type="EMBL" id="TDR44189.1"/>
    </source>
</evidence>
<name>A0A8B4QC12_9BACL</name>
<keyword evidence="3" id="KW-0540">Nuclease</keyword>
<reference evidence="2 4" key="1">
    <citation type="submission" date="2018-06" db="EMBL/GenBank/DDBJ databases">
        <authorList>
            <consortium name="Pathogen Informatics"/>
            <person name="Doyle S."/>
        </authorList>
    </citation>
    <scope>NUCLEOTIDE SEQUENCE [LARGE SCALE GENOMIC DNA]</scope>
    <source>
        <strain evidence="2 4">NCTC10597</strain>
    </source>
</reference>
<keyword evidence="3" id="KW-0255">Endonuclease</keyword>